<proteinExistence type="predicted"/>
<reference evidence="1" key="2">
    <citation type="submission" date="2004-08" db="EMBL/GenBank/DDBJ databases">
        <authorList>
            <person name="Putnam N."/>
            <person name="Detter J.C."/>
            <person name="Richardson P.M."/>
            <person name="Rokhsar D."/>
        </authorList>
    </citation>
    <scope>NUCLEOTIDE SEQUENCE</scope>
</reference>
<organism evidence="1">
    <name type="scientific">Uncultured archaeon GZfos26G2</name>
    <dbReference type="NCBI Taxonomy" id="3386331"/>
    <lineage>
        <taxon>Archaea</taxon>
        <taxon>Methanobacteriati</taxon>
        <taxon>Methanobacteriota</taxon>
        <taxon>Stenosarchaea group</taxon>
        <taxon>Methanomicrobia</taxon>
        <taxon>Candidatus Methanophagales</taxon>
        <taxon>Candidatus Methanophagaceae</taxon>
        <taxon>Candidatus Methanophaga</taxon>
    </lineage>
</organism>
<reference evidence="1" key="1">
    <citation type="journal article" date="2004" name="Science">
        <title>Reverse methanogenesis: testing the hypothesis with environmental genomics.</title>
        <authorList>
            <person name="Hallam S.J."/>
            <person name="Putnam N."/>
            <person name="Preston C.M."/>
            <person name="Detter J.C."/>
            <person name="Rokhsar D."/>
            <person name="Richardson P.M."/>
            <person name="DeLong E.F."/>
        </authorList>
    </citation>
    <scope>NUCLEOTIDE SEQUENCE</scope>
</reference>
<protein>
    <submittedName>
        <fullName evidence="1">Uncharacterized protein</fullName>
    </submittedName>
</protein>
<dbReference type="EMBL" id="AY714840">
    <property type="protein sequence ID" value="AAU83042.1"/>
    <property type="molecule type" value="Genomic_DNA"/>
</dbReference>
<evidence type="ECO:0000313" key="1">
    <source>
        <dbReference type="EMBL" id="AAU83042.1"/>
    </source>
</evidence>
<sequence length="68" mass="7738">MHPRGWSIPSATIRLHPYGIITLVWYGTVSIPEPRLSPYALSAFVFLWWGDFPQPSTNEGRQPPFLSP</sequence>
<accession>Q64C35</accession>
<name>Q64C35_UNCAG</name>
<dbReference type="AlphaFoldDB" id="Q64C35"/>
<gene>
    <name evidence="1" type="ORF">GZ26D6_18</name>
</gene>